<proteinExistence type="predicted"/>
<evidence type="ECO:0000313" key="1">
    <source>
        <dbReference type="EMBL" id="MED6162196.1"/>
    </source>
</evidence>
<sequence length="54" mass="6012">MAQTRHLHRADAQLSLSWSLRNGVARARHLGRAAVPPKESFLIKIGGRGHAMQR</sequence>
<dbReference type="Proteomes" id="UP001341840">
    <property type="component" value="Unassembled WGS sequence"/>
</dbReference>
<comment type="caution">
    <text evidence="1">The sequence shown here is derived from an EMBL/GenBank/DDBJ whole genome shotgun (WGS) entry which is preliminary data.</text>
</comment>
<evidence type="ECO:0000313" key="2">
    <source>
        <dbReference type="Proteomes" id="UP001341840"/>
    </source>
</evidence>
<protein>
    <submittedName>
        <fullName evidence="1">Uncharacterized protein</fullName>
    </submittedName>
</protein>
<keyword evidence="2" id="KW-1185">Reference proteome</keyword>
<name>A0ABU6ULR1_9FABA</name>
<organism evidence="1 2">
    <name type="scientific">Stylosanthes scabra</name>
    <dbReference type="NCBI Taxonomy" id="79078"/>
    <lineage>
        <taxon>Eukaryota</taxon>
        <taxon>Viridiplantae</taxon>
        <taxon>Streptophyta</taxon>
        <taxon>Embryophyta</taxon>
        <taxon>Tracheophyta</taxon>
        <taxon>Spermatophyta</taxon>
        <taxon>Magnoliopsida</taxon>
        <taxon>eudicotyledons</taxon>
        <taxon>Gunneridae</taxon>
        <taxon>Pentapetalae</taxon>
        <taxon>rosids</taxon>
        <taxon>fabids</taxon>
        <taxon>Fabales</taxon>
        <taxon>Fabaceae</taxon>
        <taxon>Papilionoideae</taxon>
        <taxon>50 kb inversion clade</taxon>
        <taxon>dalbergioids sensu lato</taxon>
        <taxon>Dalbergieae</taxon>
        <taxon>Pterocarpus clade</taxon>
        <taxon>Stylosanthes</taxon>
    </lineage>
</organism>
<gene>
    <name evidence="1" type="ORF">PIB30_068126</name>
</gene>
<dbReference type="EMBL" id="JASCZI010121553">
    <property type="protein sequence ID" value="MED6162196.1"/>
    <property type="molecule type" value="Genomic_DNA"/>
</dbReference>
<feature type="non-terminal residue" evidence="1">
    <location>
        <position position="54"/>
    </location>
</feature>
<accession>A0ABU6ULR1</accession>
<reference evidence="1 2" key="1">
    <citation type="journal article" date="2023" name="Plants (Basel)">
        <title>Bridging the Gap: Combining Genomics and Transcriptomics Approaches to Understand Stylosanthes scabra, an Orphan Legume from the Brazilian Caatinga.</title>
        <authorList>
            <person name="Ferreira-Neto J.R.C."/>
            <person name="da Silva M.D."/>
            <person name="Binneck E."/>
            <person name="de Melo N.F."/>
            <person name="da Silva R.H."/>
            <person name="de Melo A.L.T.M."/>
            <person name="Pandolfi V."/>
            <person name="Bustamante F.O."/>
            <person name="Brasileiro-Vidal A.C."/>
            <person name="Benko-Iseppon A.M."/>
        </authorList>
    </citation>
    <scope>NUCLEOTIDE SEQUENCE [LARGE SCALE GENOMIC DNA]</scope>
    <source>
        <tissue evidence="1">Leaves</tissue>
    </source>
</reference>